<accession>K3XD12</accession>
<dbReference type="PROSITE" id="PS00107">
    <property type="entry name" value="PROTEIN_KINASE_ATP"/>
    <property type="match status" value="1"/>
</dbReference>
<proteinExistence type="predicted"/>
<dbReference type="EnsemblProtists" id="PYU1_T015111">
    <property type="protein sequence ID" value="PYU1_T015111"/>
    <property type="gene ID" value="PYU1_G015080"/>
</dbReference>
<keyword evidence="1" id="KW-0067">ATP-binding</keyword>
<evidence type="ECO:0000256" key="1">
    <source>
        <dbReference type="PROSITE-ProRule" id="PRU10141"/>
    </source>
</evidence>
<dbReference type="SUPFAM" id="SSF56112">
    <property type="entry name" value="Protein kinase-like (PK-like)"/>
    <property type="match status" value="1"/>
</dbReference>
<protein>
    <recommendedName>
        <fullName evidence="4">Protein kinase domain-containing protein</fullName>
    </recommendedName>
</protein>
<evidence type="ECO:0000313" key="2">
    <source>
        <dbReference type="EnsemblProtists" id="PYU1_T015111"/>
    </source>
</evidence>
<evidence type="ECO:0008006" key="4">
    <source>
        <dbReference type="Google" id="ProtNLM"/>
    </source>
</evidence>
<dbReference type="InterPro" id="IPR017441">
    <property type="entry name" value="Protein_kinase_ATP_BS"/>
</dbReference>
<name>K3XD12_GLOUD</name>
<sequence length="203" mass="23098">MYCKLLTRIKDYVRVALSEDSVARLARSQQVAKKHHVIFAELDRILDMLQVPANDPIRNWEQDRNDIDKRVLQQNQDTSVIGPKNEAVTLTHLGSESSSPHWDLDGQPVVSDAPPSWYLALRDVQFSLSDSIGEGAFGTVYKGTWLDTPVVVKFMGYEADHGTSSTKLSFTRNYYNILYMHVNLKALTVYYNFKYLDFGEDSG</sequence>
<dbReference type="eggNOG" id="ENOG502RUWA">
    <property type="taxonomic scope" value="Eukaryota"/>
</dbReference>
<feature type="binding site" evidence="1">
    <location>
        <position position="153"/>
    </location>
    <ligand>
        <name>ATP</name>
        <dbReference type="ChEBI" id="CHEBI:30616"/>
    </ligand>
</feature>
<dbReference type="InParanoid" id="K3XD12"/>
<dbReference type="InterPro" id="IPR011009">
    <property type="entry name" value="Kinase-like_dom_sf"/>
</dbReference>
<dbReference type="GO" id="GO:0005524">
    <property type="term" value="F:ATP binding"/>
    <property type="evidence" value="ECO:0007669"/>
    <property type="project" value="UniProtKB-UniRule"/>
</dbReference>
<evidence type="ECO:0000313" key="3">
    <source>
        <dbReference type="Proteomes" id="UP000019132"/>
    </source>
</evidence>
<reference evidence="2" key="3">
    <citation type="submission" date="2015-02" db="UniProtKB">
        <authorList>
            <consortium name="EnsemblProtists"/>
        </authorList>
    </citation>
    <scope>IDENTIFICATION</scope>
    <source>
        <strain evidence="2">DAOM BR144</strain>
    </source>
</reference>
<reference evidence="3" key="2">
    <citation type="submission" date="2010-04" db="EMBL/GenBank/DDBJ databases">
        <authorList>
            <person name="Buell R."/>
            <person name="Hamilton J."/>
            <person name="Hostetler J."/>
        </authorList>
    </citation>
    <scope>NUCLEOTIDE SEQUENCE [LARGE SCALE GENOMIC DNA]</scope>
    <source>
        <strain evidence="3">DAOM:BR144</strain>
    </source>
</reference>
<dbReference type="Proteomes" id="UP000019132">
    <property type="component" value="Unassembled WGS sequence"/>
</dbReference>
<organism evidence="2 3">
    <name type="scientific">Globisporangium ultimum (strain ATCC 200006 / CBS 805.95 / DAOM BR144)</name>
    <name type="common">Pythium ultimum</name>
    <dbReference type="NCBI Taxonomy" id="431595"/>
    <lineage>
        <taxon>Eukaryota</taxon>
        <taxon>Sar</taxon>
        <taxon>Stramenopiles</taxon>
        <taxon>Oomycota</taxon>
        <taxon>Peronosporomycetes</taxon>
        <taxon>Pythiales</taxon>
        <taxon>Pythiaceae</taxon>
        <taxon>Globisporangium</taxon>
    </lineage>
</organism>
<dbReference type="VEuPathDB" id="FungiDB:PYU1_G015080"/>
<dbReference type="EMBL" id="ADOS01001454">
    <property type="status" value="NOT_ANNOTATED_CDS"/>
    <property type="molecule type" value="Genomic_DNA"/>
</dbReference>
<keyword evidence="3" id="KW-1185">Reference proteome</keyword>
<dbReference type="HOGENOM" id="CLU_069952_1_0_1"/>
<keyword evidence="1" id="KW-0547">Nucleotide-binding</keyword>
<dbReference type="Gene3D" id="3.30.200.20">
    <property type="entry name" value="Phosphorylase Kinase, domain 1"/>
    <property type="match status" value="1"/>
</dbReference>
<reference evidence="3" key="1">
    <citation type="journal article" date="2010" name="Genome Biol.">
        <title>Genome sequence of the necrotrophic plant pathogen Pythium ultimum reveals original pathogenicity mechanisms and effector repertoire.</title>
        <authorList>
            <person name="Levesque C.A."/>
            <person name="Brouwer H."/>
            <person name="Cano L."/>
            <person name="Hamilton J.P."/>
            <person name="Holt C."/>
            <person name="Huitema E."/>
            <person name="Raffaele S."/>
            <person name="Robideau G.P."/>
            <person name="Thines M."/>
            <person name="Win J."/>
            <person name="Zerillo M.M."/>
            <person name="Beakes G.W."/>
            <person name="Boore J.L."/>
            <person name="Busam D."/>
            <person name="Dumas B."/>
            <person name="Ferriera S."/>
            <person name="Fuerstenberg S.I."/>
            <person name="Gachon C.M."/>
            <person name="Gaulin E."/>
            <person name="Govers F."/>
            <person name="Grenville-Briggs L."/>
            <person name="Horner N."/>
            <person name="Hostetler J."/>
            <person name="Jiang R.H."/>
            <person name="Johnson J."/>
            <person name="Krajaejun T."/>
            <person name="Lin H."/>
            <person name="Meijer H.J."/>
            <person name="Moore B."/>
            <person name="Morris P."/>
            <person name="Phuntmart V."/>
            <person name="Puiu D."/>
            <person name="Shetty J."/>
            <person name="Stajich J.E."/>
            <person name="Tripathy S."/>
            <person name="Wawra S."/>
            <person name="van West P."/>
            <person name="Whitty B.R."/>
            <person name="Coutinho P.M."/>
            <person name="Henrissat B."/>
            <person name="Martin F."/>
            <person name="Thomas P.D."/>
            <person name="Tyler B.M."/>
            <person name="De Vries R.P."/>
            <person name="Kamoun S."/>
            <person name="Yandell M."/>
            <person name="Tisserat N."/>
            <person name="Buell C.R."/>
        </authorList>
    </citation>
    <scope>NUCLEOTIDE SEQUENCE</scope>
    <source>
        <strain evidence="3">DAOM:BR144</strain>
    </source>
</reference>
<dbReference type="AlphaFoldDB" id="K3XD12"/>